<reference evidence="1 2" key="1">
    <citation type="submission" date="2019-01" db="EMBL/GenBank/DDBJ databases">
        <title>Sequencing of cultivated peanut Arachis hypogaea provides insights into genome evolution and oil improvement.</title>
        <authorList>
            <person name="Chen X."/>
        </authorList>
    </citation>
    <scope>NUCLEOTIDE SEQUENCE [LARGE SCALE GENOMIC DNA]</scope>
    <source>
        <strain evidence="2">cv. Fuhuasheng</strain>
        <tissue evidence="1">Leaves</tissue>
    </source>
</reference>
<organism evidence="1 2">
    <name type="scientific">Arachis hypogaea</name>
    <name type="common">Peanut</name>
    <dbReference type="NCBI Taxonomy" id="3818"/>
    <lineage>
        <taxon>Eukaryota</taxon>
        <taxon>Viridiplantae</taxon>
        <taxon>Streptophyta</taxon>
        <taxon>Embryophyta</taxon>
        <taxon>Tracheophyta</taxon>
        <taxon>Spermatophyta</taxon>
        <taxon>Magnoliopsida</taxon>
        <taxon>eudicotyledons</taxon>
        <taxon>Gunneridae</taxon>
        <taxon>Pentapetalae</taxon>
        <taxon>rosids</taxon>
        <taxon>fabids</taxon>
        <taxon>Fabales</taxon>
        <taxon>Fabaceae</taxon>
        <taxon>Papilionoideae</taxon>
        <taxon>50 kb inversion clade</taxon>
        <taxon>dalbergioids sensu lato</taxon>
        <taxon>Dalbergieae</taxon>
        <taxon>Pterocarpus clade</taxon>
        <taxon>Arachis</taxon>
    </lineage>
</organism>
<keyword evidence="2" id="KW-1185">Reference proteome</keyword>
<evidence type="ECO:0000313" key="1">
    <source>
        <dbReference type="EMBL" id="RYR56633.1"/>
    </source>
</evidence>
<evidence type="ECO:0000313" key="2">
    <source>
        <dbReference type="Proteomes" id="UP000289738"/>
    </source>
</evidence>
<accession>A0A445D075</accession>
<dbReference type="AlphaFoldDB" id="A0A445D075"/>
<sequence length="59" mass="6857">MTMLLWEWLKRLTMRTAVVSSYPITRMDNIEVHSITSSVIVTEQNSNNRIVSPSHHCNK</sequence>
<comment type="caution">
    <text evidence="1">The sequence shown here is derived from an EMBL/GenBank/DDBJ whole genome shotgun (WGS) entry which is preliminary data.</text>
</comment>
<gene>
    <name evidence="1" type="ORF">Ahy_A05g022317</name>
</gene>
<dbReference type="Proteomes" id="UP000289738">
    <property type="component" value="Chromosome A05"/>
</dbReference>
<name>A0A445D075_ARAHY</name>
<proteinExistence type="predicted"/>
<protein>
    <submittedName>
        <fullName evidence="1">Uncharacterized protein</fullName>
    </submittedName>
</protein>
<dbReference type="EMBL" id="SDMP01000005">
    <property type="protein sequence ID" value="RYR56633.1"/>
    <property type="molecule type" value="Genomic_DNA"/>
</dbReference>